<organism evidence="2 3">
    <name type="scientific">Pseudomonas juntendi</name>
    <dbReference type="NCBI Taxonomy" id="2666183"/>
    <lineage>
        <taxon>Bacteria</taxon>
        <taxon>Pseudomonadati</taxon>
        <taxon>Pseudomonadota</taxon>
        <taxon>Gammaproteobacteria</taxon>
        <taxon>Pseudomonadales</taxon>
        <taxon>Pseudomonadaceae</taxon>
        <taxon>Pseudomonas</taxon>
    </lineage>
</organism>
<protein>
    <submittedName>
        <fullName evidence="2">XRE family transcriptional regulator</fullName>
    </submittedName>
</protein>
<dbReference type="RefSeq" id="WP_182389716.1">
    <property type="nucleotide sequence ID" value="NZ_JACGCX010000009.1"/>
</dbReference>
<name>A0A7W2KHH9_9PSED</name>
<evidence type="ECO:0000259" key="1">
    <source>
        <dbReference type="PROSITE" id="PS50943"/>
    </source>
</evidence>
<dbReference type="PROSITE" id="PS50943">
    <property type="entry name" value="HTH_CROC1"/>
    <property type="match status" value="1"/>
</dbReference>
<dbReference type="Gene3D" id="1.10.260.40">
    <property type="entry name" value="lambda repressor-like DNA-binding domains"/>
    <property type="match status" value="1"/>
</dbReference>
<feature type="domain" description="HTH cro/C1-type" evidence="1">
    <location>
        <begin position="11"/>
        <end position="63"/>
    </location>
</feature>
<evidence type="ECO:0000313" key="3">
    <source>
        <dbReference type="Proteomes" id="UP000545074"/>
    </source>
</evidence>
<dbReference type="InterPro" id="IPR010982">
    <property type="entry name" value="Lambda_DNA-bd_dom_sf"/>
</dbReference>
<dbReference type="SMART" id="SM00530">
    <property type="entry name" value="HTH_XRE"/>
    <property type="match status" value="1"/>
</dbReference>
<comment type="caution">
    <text evidence="2">The sequence shown here is derived from an EMBL/GenBank/DDBJ whole genome shotgun (WGS) entry which is preliminary data.</text>
</comment>
<dbReference type="Proteomes" id="UP000545074">
    <property type="component" value="Unassembled WGS sequence"/>
</dbReference>
<gene>
    <name evidence="2" type="ORF">H4C80_15340</name>
</gene>
<dbReference type="GO" id="GO:0003677">
    <property type="term" value="F:DNA binding"/>
    <property type="evidence" value="ECO:0007669"/>
    <property type="project" value="InterPro"/>
</dbReference>
<reference evidence="2 3" key="1">
    <citation type="submission" date="2020-07" db="EMBL/GenBank/DDBJ databases">
        <title>Diversity of carbapenemase encoding genes among Pseudomonas putida group clinical isolates in a tertiary Brazilian hospital.</title>
        <authorList>
            <person name="Alberto-Lei F."/>
            <person name="Nodari C.S."/>
            <person name="Streling A.P."/>
            <person name="Paulino J.T."/>
            <person name="Bessa-Neto F.O."/>
            <person name="Cayo R."/>
            <person name="Gales A.C."/>
        </authorList>
    </citation>
    <scope>NUCLEOTIDE SEQUENCE [LARGE SCALE GENOMIC DNA]</scope>
    <source>
        <strain evidence="2 3">12815</strain>
    </source>
</reference>
<dbReference type="InterPro" id="IPR001387">
    <property type="entry name" value="Cro/C1-type_HTH"/>
</dbReference>
<proteinExistence type="predicted"/>
<dbReference type="EMBL" id="JACGCX010000009">
    <property type="protein sequence ID" value="MBA6098495.1"/>
    <property type="molecule type" value="Genomic_DNA"/>
</dbReference>
<accession>A0A7W2KHH9</accession>
<dbReference type="SUPFAM" id="SSF47413">
    <property type="entry name" value="lambda repressor-like DNA-binding domains"/>
    <property type="match status" value="1"/>
</dbReference>
<sequence length="159" mass="17176">MPLRESLAAVLRLVRASRGLSKDDFQGLIDPKHVYNLETAKSGVTLDTLEAIASVLQVDALTLLTVAASLERGQSHKDLLAHLKDDGQQLAELGVLAKWHGEFEDGSLVATKPGRRTPPETVEAILACRAQMMSQKETAEATGVSAATVSRIWNRTTCE</sequence>
<evidence type="ECO:0000313" key="2">
    <source>
        <dbReference type="EMBL" id="MBA6098495.1"/>
    </source>
</evidence>
<dbReference type="AlphaFoldDB" id="A0A7W2KHH9"/>